<gene>
    <name evidence="2" type="ORF">M9458_024957</name>
</gene>
<dbReference type="AlphaFoldDB" id="A0ABD0Q0S5"/>
<protein>
    <recommendedName>
        <fullName evidence="4">Supervillin</fullName>
    </recommendedName>
</protein>
<proteinExistence type="predicted"/>
<feature type="region of interest" description="Disordered" evidence="1">
    <location>
        <begin position="131"/>
        <end position="175"/>
    </location>
</feature>
<feature type="compositionally biased region" description="Basic and acidic residues" evidence="1">
    <location>
        <begin position="84"/>
        <end position="94"/>
    </location>
</feature>
<feature type="non-terminal residue" evidence="2">
    <location>
        <position position="1"/>
    </location>
</feature>
<feature type="non-terminal residue" evidence="2">
    <location>
        <position position="190"/>
    </location>
</feature>
<evidence type="ECO:0000313" key="3">
    <source>
        <dbReference type="Proteomes" id="UP001529510"/>
    </source>
</evidence>
<reference evidence="2 3" key="1">
    <citation type="submission" date="2024-05" db="EMBL/GenBank/DDBJ databases">
        <title>Genome sequencing and assembly of Indian major carp, Cirrhinus mrigala (Hamilton, 1822).</title>
        <authorList>
            <person name="Mohindra V."/>
            <person name="Chowdhury L.M."/>
            <person name="Lal K."/>
            <person name="Jena J.K."/>
        </authorList>
    </citation>
    <scope>NUCLEOTIDE SEQUENCE [LARGE SCALE GENOMIC DNA]</scope>
    <source>
        <strain evidence="2">CM1030</strain>
        <tissue evidence="2">Blood</tissue>
    </source>
</reference>
<sequence>PLQHYGKNDPNFPNPHSAEVQSRTHTVQPDAVYSSGSTHVAELDSKAERIARYKAERRRQLAERYGISLDQEAETDYGARYSRTSREPDGSDRQHRSRSIMLTPPAIIDPEYIRPESISERERVMNLENQRRAQERDRLHGGVAPDPSAYMDVSGNQGRWGAMMPSPKQAASPGDLFIEQQAHNILQRHG</sequence>
<dbReference type="Proteomes" id="UP001529510">
    <property type="component" value="Unassembled WGS sequence"/>
</dbReference>
<keyword evidence="3" id="KW-1185">Reference proteome</keyword>
<dbReference type="EMBL" id="JAMKFB020000012">
    <property type="protein sequence ID" value="KAL0179515.1"/>
    <property type="molecule type" value="Genomic_DNA"/>
</dbReference>
<evidence type="ECO:0000313" key="2">
    <source>
        <dbReference type="EMBL" id="KAL0179515.1"/>
    </source>
</evidence>
<name>A0ABD0Q0S5_CIRMR</name>
<evidence type="ECO:0000256" key="1">
    <source>
        <dbReference type="SAM" id="MobiDB-lite"/>
    </source>
</evidence>
<feature type="region of interest" description="Disordered" evidence="1">
    <location>
        <begin position="1"/>
        <end position="41"/>
    </location>
</feature>
<feature type="region of interest" description="Disordered" evidence="1">
    <location>
        <begin position="76"/>
        <end position="100"/>
    </location>
</feature>
<organism evidence="2 3">
    <name type="scientific">Cirrhinus mrigala</name>
    <name type="common">Mrigala</name>
    <dbReference type="NCBI Taxonomy" id="683832"/>
    <lineage>
        <taxon>Eukaryota</taxon>
        <taxon>Metazoa</taxon>
        <taxon>Chordata</taxon>
        <taxon>Craniata</taxon>
        <taxon>Vertebrata</taxon>
        <taxon>Euteleostomi</taxon>
        <taxon>Actinopterygii</taxon>
        <taxon>Neopterygii</taxon>
        <taxon>Teleostei</taxon>
        <taxon>Ostariophysi</taxon>
        <taxon>Cypriniformes</taxon>
        <taxon>Cyprinidae</taxon>
        <taxon>Labeoninae</taxon>
        <taxon>Labeonini</taxon>
        <taxon>Cirrhinus</taxon>
    </lineage>
</organism>
<accession>A0ABD0Q0S5</accession>
<comment type="caution">
    <text evidence="2">The sequence shown here is derived from an EMBL/GenBank/DDBJ whole genome shotgun (WGS) entry which is preliminary data.</text>
</comment>
<feature type="compositionally biased region" description="Basic and acidic residues" evidence="1">
    <location>
        <begin position="131"/>
        <end position="140"/>
    </location>
</feature>
<evidence type="ECO:0008006" key="4">
    <source>
        <dbReference type="Google" id="ProtNLM"/>
    </source>
</evidence>